<dbReference type="OrthoDB" id="441172at2759"/>
<evidence type="ECO:0000313" key="8">
    <source>
        <dbReference type="EMBL" id="VDK78700.1"/>
    </source>
</evidence>
<comment type="subcellular location">
    <subcellularLocation>
        <location evidence="1">Endosome membrane</location>
    </subcellularLocation>
</comment>
<gene>
    <name evidence="8" type="ORF">NLS_LOCUS4184</name>
</gene>
<evidence type="ECO:0008006" key="10">
    <source>
        <dbReference type="Google" id="ProtNLM"/>
    </source>
</evidence>
<evidence type="ECO:0000256" key="2">
    <source>
        <dbReference type="ARBA" id="ARBA00006190"/>
    </source>
</evidence>
<dbReference type="GO" id="GO:0032511">
    <property type="term" value="P:late endosome to vacuole transport via multivesicular body sorting pathway"/>
    <property type="evidence" value="ECO:0007669"/>
    <property type="project" value="TreeGrafter"/>
</dbReference>
<keyword evidence="9" id="KW-1185">Reference proteome</keyword>
<dbReference type="InterPro" id="IPR005024">
    <property type="entry name" value="Snf7_fam"/>
</dbReference>
<evidence type="ECO:0000256" key="1">
    <source>
        <dbReference type="ARBA" id="ARBA00004608"/>
    </source>
</evidence>
<dbReference type="Pfam" id="PF03357">
    <property type="entry name" value="Snf7"/>
    <property type="match status" value="1"/>
</dbReference>
<organism evidence="8 9">
    <name type="scientific">Litomosoides sigmodontis</name>
    <name type="common">Filarial nematode worm</name>
    <dbReference type="NCBI Taxonomy" id="42156"/>
    <lineage>
        <taxon>Eukaryota</taxon>
        <taxon>Metazoa</taxon>
        <taxon>Ecdysozoa</taxon>
        <taxon>Nematoda</taxon>
        <taxon>Chromadorea</taxon>
        <taxon>Rhabditida</taxon>
        <taxon>Spirurina</taxon>
        <taxon>Spiruromorpha</taxon>
        <taxon>Filarioidea</taxon>
        <taxon>Onchocercidae</taxon>
        <taxon>Litomosoides</taxon>
    </lineage>
</organism>
<dbReference type="GO" id="GO:0006900">
    <property type="term" value="P:vesicle budding from membrane"/>
    <property type="evidence" value="ECO:0007669"/>
    <property type="project" value="TreeGrafter"/>
</dbReference>
<keyword evidence="5" id="KW-0653">Protein transport</keyword>
<protein>
    <recommendedName>
        <fullName evidence="10">Charged multivesicular body protein 6</fullName>
    </recommendedName>
</protein>
<keyword evidence="6" id="KW-0472">Membrane</keyword>
<dbReference type="EMBL" id="UYRX01000256">
    <property type="protein sequence ID" value="VDK78700.1"/>
    <property type="molecule type" value="Genomic_DNA"/>
</dbReference>
<reference evidence="8 9" key="1">
    <citation type="submission" date="2018-08" db="EMBL/GenBank/DDBJ databases">
        <authorList>
            <person name="Laetsch R D."/>
            <person name="Stevens L."/>
            <person name="Kumar S."/>
            <person name="Blaxter L. M."/>
        </authorList>
    </citation>
    <scope>NUCLEOTIDE SEQUENCE [LARGE SCALE GENOMIC DNA]</scope>
</reference>
<dbReference type="OMA" id="IMYETKE"/>
<name>A0A3P6THP0_LITSI</name>
<proteinExistence type="inferred from homology"/>
<dbReference type="AlphaFoldDB" id="A0A3P6THP0"/>
<evidence type="ECO:0000256" key="6">
    <source>
        <dbReference type="ARBA" id="ARBA00023136"/>
    </source>
</evidence>
<dbReference type="GO" id="GO:0015031">
    <property type="term" value="P:protein transport"/>
    <property type="evidence" value="ECO:0007669"/>
    <property type="project" value="UniProtKB-KW"/>
</dbReference>
<dbReference type="PANTHER" id="PTHR22761:SF5">
    <property type="entry name" value="CHARGED MULTIVESICULAR BODY PROTEIN 6"/>
    <property type="match status" value="1"/>
</dbReference>
<evidence type="ECO:0000256" key="5">
    <source>
        <dbReference type="ARBA" id="ARBA00022927"/>
    </source>
</evidence>
<evidence type="ECO:0000256" key="3">
    <source>
        <dbReference type="ARBA" id="ARBA00022448"/>
    </source>
</evidence>
<keyword evidence="3" id="KW-0813">Transport</keyword>
<feature type="compositionally biased region" description="Basic and acidic residues" evidence="7">
    <location>
        <begin position="119"/>
        <end position="135"/>
    </location>
</feature>
<evidence type="ECO:0000256" key="7">
    <source>
        <dbReference type="SAM" id="MobiDB-lite"/>
    </source>
</evidence>
<accession>A0A3P6THP0</accession>
<keyword evidence="4" id="KW-0967">Endosome</keyword>
<dbReference type="GO" id="GO:0005771">
    <property type="term" value="C:multivesicular body"/>
    <property type="evidence" value="ECO:0007669"/>
    <property type="project" value="TreeGrafter"/>
</dbReference>
<evidence type="ECO:0000256" key="4">
    <source>
        <dbReference type="ARBA" id="ARBA00022753"/>
    </source>
</evidence>
<feature type="region of interest" description="Disordered" evidence="7">
    <location>
        <begin position="103"/>
        <end position="135"/>
    </location>
</feature>
<dbReference type="GO" id="GO:0000815">
    <property type="term" value="C:ESCRT III complex"/>
    <property type="evidence" value="ECO:0007669"/>
    <property type="project" value="TreeGrafter"/>
</dbReference>
<evidence type="ECO:0000313" key="9">
    <source>
        <dbReference type="Proteomes" id="UP000277928"/>
    </source>
</evidence>
<dbReference type="STRING" id="42156.A0A3P6THP0"/>
<comment type="similarity">
    <text evidence="2">Belongs to the SNF7 family.</text>
</comment>
<dbReference type="Proteomes" id="UP000277928">
    <property type="component" value="Unassembled WGS sequence"/>
</dbReference>
<dbReference type="PANTHER" id="PTHR22761">
    <property type="entry name" value="CHARGED MULTIVESICULAR BODY PROTEIN"/>
    <property type="match status" value="1"/>
</dbReference>
<sequence>MSKSDGYALNLQTYLKFETLLKVNDLEFAVIEQKVVEQLRYGNEVLKRMNQMISVDDVEKIMYETKEAAEFQEEISSMLSGKLDEGDLKEVEKEFMELIEGEGELNLPEVPSEPLPVKTSEKIKEKRERVALEAS</sequence>